<dbReference type="AlphaFoldDB" id="E5A4A0"/>
<keyword evidence="2" id="KW-1185">Reference proteome</keyword>
<evidence type="ECO:0000313" key="1">
    <source>
        <dbReference type="EMBL" id="CBX98445.1"/>
    </source>
</evidence>
<evidence type="ECO:0000313" key="2">
    <source>
        <dbReference type="Proteomes" id="UP000002668"/>
    </source>
</evidence>
<gene>
    <name evidence="1" type="ORF">LEMA_P098540.1</name>
</gene>
<reference evidence="2" key="1">
    <citation type="journal article" date="2011" name="Nat. Commun.">
        <title>Effector diversification within compartments of the Leptosphaeria maculans genome affected by Repeat-Induced Point mutations.</title>
        <authorList>
            <person name="Rouxel T."/>
            <person name="Grandaubert J."/>
            <person name="Hane J.K."/>
            <person name="Hoede C."/>
            <person name="van de Wouw A.P."/>
            <person name="Couloux A."/>
            <person name="Dominguez V."/>
            <person name="Anthouard V."/>
            <person name="Bally P."/>
            <person name="Bourras S."/>
            <person name="Cozijnsen A.J."/>
            <person name="Ciuffetti L.M."/>
            <person name="Degrave A."/>
            <person name="Dilmaghani A."/>
            <person name="Duret L."/>
            <person name="Fudal I."/>
            <person name="Goodwin S.B."/>
            <person name="Gout L."/>
            <person name="Glaser N."/>
            <person name="Linglin J."/>
            <person name="Kema G.H.J."/>
            <person name="Lapalu N."/>
            <person name="Lawrence C.B."/>
            <person name="May K."/>
            <person name="Meyer M."/>
            <person name="Ollivier B."/>
            <person name="Poulain J."/>
            <person name="Schoch C.L."/>
            <person name="Simon A."/>
            <person name="Spatafora J.W."/>
            <person name="Stachowiak A."/>
            <person name="Turgeon B.G."/>
            <person name="Tyler B.M."/>
            <person name="Vincent D."/>
            <person name="Weissenbach J."/>
            <person name="Amselem J."/>
            <person name="Quesneville H."/>
            <person name="Oliver R.P."/>
            <person name="Wincker P."/>
            <person name="Balesdent M.-H."/>
            <person name="Howlett B.J."/>
        </authorList>
    </citation>
    <scope>NUCLEOTIDE SEQUENCE [LARGE SCALE GENOMIC DNA]</scope>
    <source>
        <strain evidence="2">JN3 / isolate v23.1.3 / race Av1-4-5-6-7-8</strain>
    </source>
</reference>
<proteinExistence type="predicted"/>
<dbReference type="EMBL" id="FP929133">
    <property type="protein sequence ID" value="CBX98445.1"/>
    <property type="molecule type" value="Genomic_DNA"/>
</dbReference>
<dbReference type="Proteomes" id="UP000002668">
    <property type="component" value="Genome"/>
</dbReference>
<organism evidence="2">
    <name type="scientific">Leptosphaeria maculans (strain JN3 / isolate v23.1.3 / race Av1-4-5-6-7-8)</name>
    <name type="common">Blackleg fungus</name>
    <name type="synonym">Phoma lingam</name>
    <dbReference type="NCBI Taxonomy" id="985895"/>
    <lineage>
        <taxon>Eukaryota</taxon>
        <taxon>Fungi</taxon>
        <taxon>Dikarya</taxon>
        <taxon>Ascomycota</taxon>
        <taxon>Pezizomycotina</taxon>
        <taxon>Dothideomycetes</taxon>
        <taxon>Pleosporomycetidae</taxon>
        <taxon>Pleosporales</taxon>
        <taxon>Pleosporineae</taxon>
        <taxon>Leptosphaeriaceae</taxon>
        <taxon>Plenodomus</taxon>
        <taxon>Plenodomus lingam/Leptosphaeria maculans species complex</taxon>
    </lineage>
</organism>
<accession>E5A4A0</accession>
<dbReference type="VEuPathDB" id="FungiDB:LEMA_P098540.1"/>
<dbReference type="InParanoid" id="E5A4A0"/>
<protein>
    <submittedName>
        <fullName evidence="1">Predicted protein</fullName>
    </submittedName>
</protein>
<dbReference type="HOGENOM" id="CLU_3143394_0_0_1"/>
<name>E5A4A0_LEPMJ</name>
<sequence>MADESTPTEYINGIRRCKVLEEPRSHTWRDIALWQVVSRIGQKCEVKMS</sequence>